<evidence type="ECO:0000256" key="2">
    <source>
        <dbReference type="RuleBase" id="RU003707"/>
    </source>
</evidence>
<dbReference type="GO" id="GO:0004490">
    <property type="term" value="F:methylglutaconyl-CoA hydratase activity"/>
    <property type="evidence" value="ECO:0007669"/>
    <property type="project" value="UniProtKB-EC"/>
</dbReference>
<dbReference type="PROSITE" id="PS00166">
    <property type="entry name" value="ENOYL_COA_HYDRATASE"/>
    <property type="match status" value="1"/>
</dbReference>
<dbReference type="SUPFAM" id="SSF52096">
    <property type="entry name" value="ClpP/crotonase"/>
    <property type="match status" value="1"/>
</dbReference>
<gene>
    <name evidence="3" type="ORF">FHS56_001407</name>
</gene>
<evidence type="ECO:0000313" key="4">
    <source>
        <dbReference type="Proteomes" id="UP000537126"/>
    </source>
</evidence>
<protein>
    <submittedName>
        <fullName evidence="3">Methylglutaconyl-CoA hydratase</fullName>
        <ecNumber evidence="3">4.2.1.18</ecNumber>
    </submittedName>
</protein>
<sequence>MENVVLYEVSERVAYITLNRPDKRNALNDEIVEALHDAFRRAEADGQVKVVVLRAKGSVFCAGADLAYLQQLQKNNYEENLADSSRLKELFHKIYTLKKVVIAQIQGHAIAGGCGLVTVCDVAFAVPEAKFGYTEVKIGFIPAIVSLFLLRKIGEGRAKELLLSGRLIDAEEALSIGLVHRLVEADRLEAEVKAYAAQLCAQNSASSMELSKRIIAEIQERTLEQGLQYAAQMNAMARETEDCRRGIAAFLEKKTLEW</sequence>
<accession>A0A846MQM8</accession>
<dbReference type="PANTHER" id="PTHR42964:SF1">
    <property type="entry name" value="POLYKETIDE BIOSYNTHESIS ENOYL-COA HYDRATASE PKSH-RELATED"/>
    <property type="match status" value="1"/>
</dbReference>
<dbReference type="RefSeq" id="WP_208409645.1">
    <property type="nucleotide sequence ID" value="NZ_JAASRN010000002.1"/>
</dbReference>
<evidence type="ECO:0000256" key="1">
    <source>
        <dbReference type="ARBA" id="ARBA00005254"/>
    </source>
</evidence>
<dbReference type="InterPro" id="IPR001753">
    <property type="entry name" value="Enoyl-CoA_hydra/iso"/>
</dbReference>
<dbReference type="AlphaFoldDB" id="A0A846MQM8"/>
<keyword evidence="3" id="KW-0456">Lyase</keyword>
<dbReference type="EMBL" id="JAASRN010000002">
    <property type="protein sequence ID" value="NIK73894.1"/>
    <property type="molecule type" value="Genomic_DNA"/>
</dbReference>
<proteinExistence type="inferred from homology"/>
<dbReference type="Pfam" id="PF00378">
    <property type="entry name" value="ECH_1"/>
    <property type="match status" value="1"/>
</dbReference>
<organism evidence="3 4">
    <name type="scientific">Thermonema lapsum</name>
    <dbReference type="NCBI Taxonomy" id="28195"/>
    <lineage>
        <taxon>Bacteria</taxon>
        <taxon>Pseudomonadati</taxon>
        <taxon>Bacteroidota</taxon>
        <taxon>Cytophagia</taxon>
        <taxon>Cytophagales</taxon>
        <taxon>Thermonemataceae</taxon>
        <taxon>Thermonema</taxon>
    </lineage>
</organism>
<dbReference type="InterPro" id="IPR029045">
    <property type="entry name" value="ClpP/crotonase-like_dom_sf"/>
</dbReference>
<dbReference type="EC" id="4.2.1.18" evidence="3"/>
<keyword evidence="4" id="KW-1185">Reference proteome</keyword>
<dbReference type="InterPro" id="IPR018376">
    <property type="entry name" value="Enoyl-CoA_hyd/isom_CS"/>
</dbReference>
<name>A0A846MQM8_9BACT</name>
<comment type="caution">
    <text evidence="3">The sequence shown here is derived from an EMBL/GenBank/DDBJ whole genome shotgun (WGS) entry which is preliminary data.</text>
</comment>
<reference evidence="3 4" key="1">
    <citation type="submission" date="2020-03" db="EMBL/GenBank/DDBJ databases">
        <title>Genomic Encyclopedia of Type Strains, Phase IV (KMG-IV): sequencing the most valuable type-strain genomes for metagenomic binning, comparative biology and taxonomic classification.</title>
        <authorList>
            <person name="Goeker M."/>
        </authorList>
    </citation>
    <scope>NUCLEOTIDE SEQUENCE [LARGE SCALE GENOMIC DNA]</scope>
    <source>
        <strain evidence="3 4">DSM 5718</strain>
    </source>
</reference>
<dbReference type="CDD" id="cd06558">
    <property type="entry name" value="crotonase-like"/>
    <property type="match status" value="1"/>
</dbReference>
<dbReference type="Gene3D" id="3.90.226.10">
    <property type="entry name" value="2-enoyl-CoA Hydratase, Chain A, domain 1"/>
    <property type="match status" value="1"/>
</dbReference>
<evidence type="ECO:0000313" key="3">
    <source>
        <dbReference type="EMBL" id="NIK73894.1"/>
    </source>
</evidence>
<comment type="similarity">
    <text evidence="1 2">Belongs to the enoyl-CoA hydratase/isomerase family.</text>
</comment>
<dbReference type="InterPro" id="IPR051683">
    <property type="entry name" value="Enoyl-CoA_Hydratase/Isomerase"/>
</dbReference>
<dbReference type="Proteomes" id="UP000537126">
    <property type="component" value="Unassembled WGS sequence"/>
</dbReference>
<dbReference type="PANTHER" id="PTHR42964">
    <property type="entry name" value="ENOYL-COA HYDRATASE"/>
    <property type="match status" value="1"/>
</dbReference>